<proteinExistence type="predicted"/>
<dbReference type="RefSeq" id="WP_130936617.1">
    <property type="nucleotide sequence ID" value="NZ_BMEE01000002.1"/>
</dbReference>
<evidence type="ECO:0000313" key="2">
    <source>
        <dbReference type="Proteomes" id="UP000292372"/>
    </source>
</evidence>
<reference evidence="1 2" key="1">
    <citation type="journal article" date="2015" name="Int. J. Syst. Evol. Microbiol.">
        <title>Hyunsoonleella pacifica sp. nov., isolated from seawater of South Pacific Gyre.</title>
        <authorList>
            <person name="Gao X."/>
            <person name="Zhang Z."/>
            <person name="Dai X."/>
            <person name="Zhang X.H."/>
        </authorList>
    </citation>
    <scope>NUCLEOTIDE SEQUENCE [LARGE SCALE GENOMIC DNA]</scope>
    <source>
        <strain evidence="1 2">SW033</strain>
    </source>
</reference>
<keyword evidence="2" id="KW-1185">Reference proteome</keyword>
<dbReference type="InterPro" id="IPR045990">
    <property type="entry name" value="DUF5946"/>
</dbReference>
<dbReference type="AlphaFoldDB" id="A0A4Q9FP93"/>
<gene>
    <name evidence="1" type="ORF">EYD46_08355</name>
</gene>
<sequence>MQDYIAFAQKKNIVLLDTGKCQFCGASTKRGIHECIKIFNLDIGIDVSKLQNHIFKFLIVDAHALQHPEIHGRWSNHFHLTRLHLIIKYDINWTYKMSSKLSNHLNIYKSKKQHEVLLPPETMQRGLITSTDILEKPKNPSETKEWVKKWAWSTYDSWSANHKVVDVIAHQFLNNSL</sequence>
<protein>
    <submittedName>
        <fullName evidence="1">Uncharacterized protein</fullName>
    </submittedName>
</protein>
<comment type="caution">
    <text evidence="1">The sequence shown here is derived from an EMBL/GenBank/DDBJ whole genome shotgun (WGS) entry which is preliminary data.</text>
</comment>
<organism evidence="1 2">
    <name type="scientific">Hyunsoonleella pacifica</name>
    <dbReference type="NCBI Taxonomy" id="1080224"/>
    <lineage>
        <taxon>Bacteria</taxon>
        <taxon>Pseudomonadati</taxon>
        <taxon>Bacteroidota</taxon>
        <taxon>Flavobacteriia</taxon>
        <taxon>Flavobacteriales</taxon>
        <taxon>Flavobacteriaceae</taxon>
    </lineage>
</organism>
<dbReference type="EMBL" id="SIRS01000003">
    <property type="protein sequence ID" value="TBN16636.1"/>
    <property type="molecule type" value="Genomic_DNA"/>
</dbReference>
<dbReference type="Proteomes" id="UP000292372">
    <property type="component" value="Unassembled WGS sequence"/>
</dbReference>
<accession>A0A4Q9FP93</accession>
<evidence type="ECO:0000313" key="1">
    <source>
        <dbReference type="EMBL" id="TBN16636.1"/>
    </source>
</evidence>
<name>A0A4Q9FP93_9FLAO</name>
<dbReference type="Pfam" id="PF19371">
    <property type="entry name" value="DUF5946"/>
    <property type="match status" value="1"/>
</dbReference>
<dbReference type="OrthoDB" id="793546at2"/>